<dbReference type="HOGENOM" id="CLU_008681_0_3_1"/>
<reference evidence="5 6" key="1">
    <citation type="journal article" date="2012" name="New Phytol.">
        <title>Insight into trade-off between wood decay and parasitism from the genome of a fungal forest pathogen.</title>
        <authorList>
            <person name="Olson A."/>
            <person name="Aerts A."/>
            <person name="Asiegbu F."/>
            <person name="Belbahri L."/>
            <person name="Bouzid O."/>
            <person name="Broberg A."/>
            <person name="Canback B."/>
            <person name="Coutinho P.M."/>
            <person name="Cullen D."/>
            <person name="Dalman K."/>
            <person name="Deflorio G."/>
            <person name="van Diepen L.T."/>
            <person name="Dunand C."/>
            <person name="Duplessis S."/>
            <person name="Durling M."/>
            <person name="Gonthier P."/>
            <person name="Grimwood J."/>
            <person name="Fossdal C.G."/>
            <person name="Hansson D."/>
            <person name="Henrissat B."/>
            <person name="Hietala A."/>
            <person name="Himmelstrand K."/>
            <person name="Hoffmeister D."/>
            <person name="Hogberg N."/>
            <person name="James T.Y."/>
            <person name="Karlsson M."/>
            <person name="Kohler A."/>
            <person name="Kues U."/>
            <person name="Lee Y.H."/>
            <person name="Lin Y.C."/>
            <person name="Lind M."/>
            <person name="Lindquist E."/>
            <person name="Lombard V."/>
            <person name="Lucas S."/>
            <person name="Lunden K."/>
            <person name="Morin E."/>
            <person name="Murat C."/>
            <person name="Park J."/>
            <person name="Raffaello T."/>
            <person name="Rouze P."/>
            <person name="Salamov A."/>
            <person name="Schmutz J."/>
            <person name="Solheim H."/>
            <person name="Stahlberg J."/>
            <person name="Velez H."/>
            <person name="de Vries R.P."/>
            <person name="Wiebenga A."/>
            <person name="Woodward S."/>
            <person name="Yakovlev I."/>
            <person name="Garbelotto M."/>
            <person name="Martin F."/>
            <person name="Grigoriev I.V."/>
            <person name="Stenlid J."/>
        </authorList>
    </citation>
    <scope>NUCLEOTIDE SEQUENCE [LARGE SCALE GENOMIC DNA]</scope>
    <source>
        <strain evidence="5 6">TC 32-1</strain>
    </source>
</reference>
<dbReference type="EMBL" id="KI925456">
    <property type="protein sequence ID" value="ETW83691.1"/>
    <property type="molecule type" value="Genomic_DNA"/>
</dbReference>
<dbReference type="Gene3D" id="3.40.50.300">
    <property type="entry name" value="P-loop containing nucleotide triphosphate hydrolases"/>
    <property type="match status" value="1"/>
</dbReference>
<dbReference type="KEGG" id="hir:HETIRDRAFT_425355"/>
<dbReference type="GO" id="GO:0005524">
    <property type="term" value="F:ATP binding"/>
    <property type="evidence" value="ECO:0007669"/>
    <property type="project" value="UniProtKB-KW"/>
</dbReference>
<dbReference type="Proteomes" id="UP000030671">
    <property type="component" value="Unassembled WGS sequence"/>
</dbReference>
<feature type="domain" description="AAA+ ATPase" evidence="4">
    <location>
        <begin position="66"/>
        <end position="214"/>
    </location>
</feature>
<gene>
    <name evidence="5" type="ORF">HETIRDRAFT_425355</name>
</gene>
<dbReference type="GO" id="GO:0005739">
    <property type="term" value="C:mitochondrion"/>
    <property type="evidence" value="ECO:0007669"/>
    <property type="project" value="TreeGrafter"/>
</dbReference>
<comment type="similarity">
    <text evidence="1">Belongs to the AFG1 ATPase family.</text>
</comment>
<evidence type="ECO:0000313" key="6">
    <source>
        <dbReference type="Proteomes" id="UP000030671"/>
    </source>
</evidence>
<proteinExistence type="inferred from homology"/>
<keyword evidence="6" id="KW-1185">Reference proteome</keyword>
<keyword evidence="3" id="KW-0067">ATP-binding</keyword>
<evidence type="ECO:0000256" key="2">
    <source>
        <dbReference type="ARBA" id="ARBA00022741"/>
    </source>
</evidence>
<dbReference type="AlphaFoldDB" id="W4KF54"/>
<evidence type="ECO:0000259" key="4">
    <source>
        <dbReference type="SMART" id="SM00382"/>
    </source>
</evidence>
<dbReference type="GO" id="GO:0006515">
    <property type="term" value="P:protein quality control for misfolded or incompletely synthesized proteins"/>
    <property type="evidence" value="ECO:0007669"/>
    <property type="project" value="TreeGrafter"/>
</dbReference>
<dbReference type="PANTHER" id="PTHR12169:SF6">
    <property type="entry name" value="AFG1-LIKE ATPASE"/>
    <property type="match status" value="1"/>
</dbReference>
<dbReference type="SMART" id="SM00382">
    <property type="entry name" value="AAA"/>
    <property type="match status" value="1"/>
</dbReference>
<dbReference type="eggNOG" id="KOG2383">
    <property type="taxonomic scope" value="Eukaryota"/>
</dbReference>
<evidence type="ECO:0000256" key="3">
    <source>
        <dbReference type="ARBA" id="ARBA00022840"/>
    </source>
</evidence>
<accession>W4KF54</accession>
<dbReference type="OrthoDB" id="548867at2759"/>
<dbReference type="GeneID" id="20674030"/>
<dbReference type="NCBIfam" id="NF040713">
    <property type="entry name" value="ZapE"/>
    <property type="match status" value="1"/>
</dbReference>
<dbReference type="SUPFAM" id="SSF52540">
    <property type="entry name" value="P-loop containing nucleoside triphosphate hydrolases"/>
    <property type="match status" value="1"/>
</dbReference>
<protein>
    <recommendedName>
        <fullName evidence="4">AAA+ ATPase domain-containing protein</fullName>
    </recommendedName>
</protein>
<dbReference type="InterPro" id="IPR027417">
    <property type="entry name" value="P-loop_NTPase"/>
</dbReference>
<dbReference type="InterPro" id="IPR005654">
    <property type="entry name" value="ATPase_AFG1-like"/>
</dbReference>
<dbReference type="PANTHER" id="PTHR12169">
    <property type="entry name" value="ATPASE N2B"/>
    <property type="match status" value="1"/>
</dbReference>
<dbReference type="InterPro" id="IPR003593">
    <property type="entry name" value="AAA+_ATPase"/>
</dbReference>
<evidence type="ECO:0000313" key="5">
    <source>
        <dbReference type="EMBL" id="ETW83691.1"/>
    </source>
</evidence>
<dbReference type="Pfam" id="PF03969">
    <property type="entry name" value="AFG1_ATPase"/>
    <property type="match status" value="1"/>
</dbReference>
<organism evidence="5 6">
    <name type="scientific">Heterobasidion irregulare (strain TC 32-1)</name>
    <dbReference type="NCBI Taxonomy" id="747525"/>
    <lineage>
        <taxon>Eukaryota</taxon>
        <taxon>Fungi</taxon>
        <taxon>Dikarya</taxon>
        <taxon>Basidiomycota</taxon>
        <taxon>Agaricomycotina</taxon>
        <taxon>Agaricomycetes</taxon>
        <taxon>Russulales</taxon>
        <taxon>Bondarzewiaceae</taxon>
        <taxon>Heterobasidion</taxon>
        <taxon>Heterobasidion annosum species complex</taxon>
    </lineage>
</organism>
<dbReference type="InParanoid" id="W4KF54"/>
<dbReference type="GO" id="GO:0016887">
    <property type="term" value="F:ATP hydrolysis activity"/>
    <property type="evidence" value="ECO:0007669"/>
    <property type="project" value="InterPro"/>
</dbReference>
<dbReference type="FunCoup" id="W4KF54">
    <property type="interactions" value="429"/>
</dbReference>
<dbReference type="STRING" id="747525.W4KF54"/>
<evidence type="ECO:0000256" key="1">
    <source>
        <dbReference type="ARBA" id="ARBA00010322"/>
    </source>
</evidence>
<dbReference type="RefSeq" id="XP_009543453.1">
    <property type="nucleotide sequence ID" value="XM_009545158.1"/>
</dbReference>
<name>W4KF54_HETIT</name>
<keyword evidence="2" id="KW-0547">Nucleotide-binding</keyword>
<sequence>MQQYEALIEAGTLKPDDHQTRIIQKLQDLHDALISYTPPPLPPSYIQSSILTRLFSRPSERATANTPAGLYLYGDVGTGKTMLMDLFYRTLPPNITRKRRVHFHAFMIDVHKRLHAAKRRMGHEGGDSILPVARELAEEASVLCFDEFQVTDIADAMILRRLLESLLDHGVVCVITSNRHPDELYKNGIQRSSFIPAIEILKTRFSVTDLDSGTDATDYRRIPRALSHVYHHPLDASTRAEMSKLFDALTAADPADPVVRGRELHIWGRALRVPQSTSHVALFAFEELCGRPLSAADYLEVTRKFGTVFLCDVPRLGLGEKDKARRFITFIDACYESKTKLFVSSELPIYQIFSDDSTSKAEISDHMRSVMDDLGLSPETVGSASMFSGEEELFAFARCCSRLVQMGSREWAETAGAR</sequence>